<feature type="region of interest" description="Disordered" evidence="1">
    <location>
        <begin position="499"/>
        <end position="536"/>
    </location>
</feature>
<dbReference type="OrthoDB" id="3882058at2759"/>
<feature type="compositionally biased region" description="Polar residues" evidence="1">
    <location>
        <begin position="62"/>
        <end position="86"/>
    </location>
</feature>
<gene>
    <name evidence="2" type="ORF">FIE12Z_11340</name>
</gene>
<dbReference type="AlphaFoldDB" id="A0A395M925"/>
<comment type="caution">
    <text evidence="2">The sequence shown here is derived from an EMBL/GenBank/DDBJ whole genome shotgun (WGS) entry which is preliminary data.</text>
</comment>
<feature type="region of interest" description="Disordered" evidence="1">
    <location>
        <begin position="334"/>
        <end position="396"/>
    </location>
</feature>
<feature type="compositionally biased region" description="Low complexity" evidence="1">
    <location>
        <begin position="501"/>
        <end position="513"/>
    </location>
</feature>
<evidence type="ECO:0000313" key="2">
    <source>
        <dbReference type="EMBL" id="RFN44427.1"/>
    </source>
</evidence>
<organism evidence="2 3">
    <name type="scientific">Fusarium flagelliforme</name>
    <dbReference type="NCBI Taxonomy" id="2675880"/>
    <lineage>
        <taxon>Eukaryota</taxon>
        <taxon>Fungi</taxon>
        <taxon>Dikarya</taxon>
        <taxon>Ascomycota</taxon>
        <taxon>Pezizomycotina</taxon>
        <taxon>Sordariomycetes</taxon>
        <taxon>Hypocreomycetidae</taxon>
        <taxon>Hypocreales</taxon>
        <taxon>Nectriaceae</taxon>
        <taxon>Fusarium</taxon>
        <taxon>Fusarium incarnatum-equiseti species complex</taxon>
    </lineage>
</organism>
<protein>
    <recommendedName>
        <fullName evidence="4">Only prolin and serin are matching in the corresponding protein</fullName>
    </recommendedName>
</protein>
<accession>A0A395M925</accession>
<evidence type="ECO:0000313" key="3">
    <source>
        <dbReference type="Proteomes" id="UP000265631"/>
    </source>
</evidence>
<feature type="region of interest" description="Disordered" evidence="1">
    <location>
        <begin position="206"/>
        <end position="225"/>
    </location>
</feature>
<name>A0A395M925_9HYPO</name>
<feature type="compositionally biased region" description="Low complexity" evidence="1">
    <location>
        <begin position="334"/>
        <end position="345"/>
    </location>
</feature>
<sequence length="610" mass="67050">MSPKLKPLLLPQMVEDRRKWEVQQVSPETDLSYVYYTTNSSSSDVASPLTPTFSPGKGHYRMSSSTSSLDLPPQLNESPVSPTPSVHTKPPMRSLPDVQEEPLEPETNNYDDDADRNSLAPSDQFSLYDCLCMSCSSGQAVISSRKESCLACHLRNRGVTNQASSRVGDNQCEPRNSSEDIMFDGNIVGDYDIDYDMGFLSDGDMPMDERSRKKRSGSESPFAGLTSRIGARFPNMSIWKPNGRRGNPMMSPSTELSLESVVLSGGPSSRSSSMSAPSRPGQERAMENTGLPTPAVSYYGSTESINLPAPIDIEKAQALIERSDLERERGMATTPLLPPLMTSPLCGPPPESPLQSPTIAPPSSTTEVPSPVPSATQFPRPSLSTKPSVSSFRFGSNSPEIPLPLPSILQEYDEWSDRLGHANFTITPQPYQPETVNMETLQQLRNDWDTARCNYTKHLVRTGENYGETSKIYAHTEAKWTDIEKRWRTTHDGLMAQIVEATSSAPGSTSGSRSRSRGRGRARANSGGSMLGRPPPLDDVFAGMQWKRLEDGLPSAIPRLVDADGKFPARGDEDIVGPMQRDEVMLRTHSEERKSARFWKNLAGKVGLRK</sequence>
<feature type="compositionally biased region" description="Acidic residues" evidence="1">
    <location>
        <begin position="98"/>
        <end position="114"/>
    </location>
</feature>
<feature type="compositionally biased region" description="Polar residues" evidence="1">
    <location>
        <begin position="375"/>
        <end position="396"/>
    </location>
</feature>
<evidence type="ECO:0000256" key="1">
    <source>
        <dbReference type="SAM" id="MobiDB-lite"/>
    </source>
</evidence>
<dbReference type="Proteomes" id="UP000265631">
    <property type="component" value="Unassembled WGS sequence"/>
</dbReference>
<feature type="region of interest" description="Disordered" evidence="1">
    <location>
        <begin position="40"/>
        <end position="118"/>
    </location>
</feature>
<reference evidence="2 3" key="1">
    <citation type="journal article" date="2018" name="PLoS Pathog.">
        <title>Evolution of structural diversity of trichothecenes, a family of toxins produced by plant pathogenic and entomopathogenic fungi.</title>
        <authorList>
            <person name="Proctor R.H."/>
            <person name="McCormick S.P."/>
            <person name="Kim H.S."/>
            <person name="Cardoza R.E."/>
            <person name="Stanley A.M."/>
            <person name="Lindo L."/>
            <person name="Kelly A."/>
            <person name="Brown D.W."/>
            <person name="Lee T."/>
            <person name="Vaughan M.M."/>
            <person name="Alexander N.J."/>
            <person name="Busman M."/>
            <person name="Gutierrez S."/>
        </authorList>
    </citation>
    <scope>NUCLEOTIDE SEQUENCE [LARGE SCALE GENOMIC DNA]</scope>
    <source>
        <strain evidence="2 3">NRRL 13405</strain>
    </source>
</reference>
<keyword evidence="3" id="KW-1185">Reference proteome</keyword>
<evidence type="ECO:0008006" key="4">
    <source>
        <dbReference type="Google" id="ProtNLM"/>
    </source>
</evidence>
<dbReference type="EMBL" id="PXXK01000431">
    <property type="protein sequence ID" value="RFN44427.1"/>
    <property type="molecule type" value="Genomic_DNA"/>
</dbReference>
<feature type="compositionally biased region" description="Low complexity" evidence="1">
    <location>
        <begin position="263"/>
        <end position="280"/>
    </location>
</feature>
<feature type="region of interest" description="Disordered" evidence="1">
    <location>
        <begin position="263"/>
        <end position="288"/>
    </location>
</feature>
<proteinExistence type="predicted"/>